<evidence type="ECO:0000259" key="7">
    <source>
        <dbReference type="PROSITE" id="PS50106"/>
    </source>
</evidence>
<evidence type="ECO:0000313" key="8">
    <source>
        <dbReference type="EMBL" id="MXY93453.1"/>
    </source>
</evidence>
<dbReference type="CDD" id="cd06782">
    <property type="entry name" value="cpPDZ_CPP-like"/>
    <property type="match status" value="1"/>
</dbReference>
<dbReference type="Pfam" id="PF03572">
    <property type="entry name" value="Peptidase_S41"/>
    <property type="match status" value="1"/>
</dbReference>
<organism evidence="8">
    <name type="scientific">Caldilineaceae bacterium SB0664_bin_27</name>
    <dbReference type="NCBI Taxonomy" id="2605260"/>
    <lineage>
        <taxon>Bacteria</taxon>
        <taxon>Bacillati</taxon>
        <taxon>Chloroflexota</taxon>
        <taxon>Caldilineae</taxon>
        <taxon>Caldilineales</taxon>
        <taxon>Caldilineaceae</taxon>
    </lineage>
</organism>
<dbReference type="EMBL" id="VXRG01000068">
    <property type="protein sequence ID" value="MXY93453.1"/>
    <property type="molecule type" value="Genomic_DNA"/>
</dbReference>
<comment type="caution">
    <text evidence="8">The sequence shown here is derived from an EMBL/GenBank/DDBJ whole genome shotgun (WGS) entry which is preliminary data.</text>
</comment>
<sequence>MLAKSVCIADTLLYCLQKTRTVRGCHTLSAGACLIESNYRTNGMMRLPGTRLRRRAIQSAVVIWLMALAFVGGNISGYSIRTAMAAEERPAQFPIFWEAWDYVVAHFVDREKVDFTAMTYGAIEGMLASLGDEGHTTFLSPDAVKLHQTSLEGSFEGIGAYVSMEDGNVLIVAPIDGSPAEQAGILAGDIILEVDGESVEGKSLDQVIFLVRGPADSEVVLTVRRPEVQEPLRVSITRDQIEVPSVSWSPIPNTGIAYVKISQFSSGVDRELNAALREISEAQTNQGMILDLRNNPGGYLQQAIQANSQFLPKGDLILIESDANQNQTVHRSRGLGYAREVPLVVLINKGTASAGEITAGALKENERAILIGETTFGTGTVLNQFGLSDGSAILLGVTNWLTPNGNPIKGEGVTPTLEVTQPASTKHVDAEFLKHLTAEQFSAIEDEQFLKALEQLGVELHPSTLLKAAPRDFVTFD</sequence>
<feature type="domain" description="PDZ" evidence="7">
    <location>
        <begin position="143"/>
        <end position="226"/>
    </location>
</feature>
<dbReference type="GO" id="GO:0008236">
    <property type="term" value="F:serine-type peptidase activity"/>
    <property type="evidence" value="ECO:0007669"/>
    <property type="project" value="UniProtKB-KW"/>
</dbReference>
<dbReference type="Gene3D" id="2.30.42.10">
    <property type="match status" value="1"/>
</dbReference>
<keyword evidence="2 5" id="KW-0645">Protease</keyword>
<dbReference type="GO" id="GO:0006508">
    <property type="term" value="P:proteolysis"/>
    <property type="evidence" value="ECO:0007669"/>
    <property type="project" value="UniProtKB-KW"/>
</dbReference>
<dbReference type="SUPFAM" id="SSF50156">
    <property type="entry name" value="PDZ domain-like"/>
    <property type="match status" value="1"/>
</dbReference>
<dbReference type="InterPro" id="IPR005151">
    <property type="entry name" value="Tail-specific_protease"/>
</dbReference>
<name>A0A6B0YRJ1_9CHLR</name>
<evidence type="ECO:0000256" key="3">
    <source>
        <dbReference type="ARBA" id="ARBA00022801"/>
    </source>
</evidence>
<keyword evidence="3 5" id="KW-0378">Hydrolase</keyword>
<keyword evidence="6" id="KW-0472">Membrane</keyword>
<dbReference type="PANTHER" id="PTHR32060">
    <property type="entry name" value="TAIL-SPECIFIC PROTEASE"/>
    <property type="match status" value="1"/>
</dbReference>
<dbReference type="PROSITE" id="PS50106">
    <property type="entry name" value="PDZ"/>
    <property type="match status" value="1"/>
</dbReference>
<keyword evidence="6" id="KW-1133">Transmembrane helix</keyword>
<keyword evidence="4 5" id="KW-0720">Serine protease</keyword>
<dbReference type="Gene3D" id="3.30.750.44">
    <property type="match status" value="1"/>
</dbReference>
<accession>A0A6B0YRJ1</accession>
<feature type="transmembrane region" description="Helical" evidence="6">
    <location>
        <begin position="61"/>
        <end position="80"/>
    </location>
</feature>
<dbReference type="FunFam" id="2.30.42.10:FF:000063">
    <property type="entry name" value="Peptidase, S41 family"/>
    <property type="match status" value="1"/>
</dbReference>
<dbReference type="SMART" id="SM00228">
    <property type="entry name" value="PDZ"/>
    <property type="match status" value="1"/>
</dbReference>
<reference evidence="8" key="1">
    <citation type="submission" date="2019-09" db="EMBL/GenBank/DDBJ databases">
        <title>Characterisation of the sponge microbiome using genome-centric metagenomics.</title>
        <authorList>
            <person name="Engelberts J.P."/>
            <person name="Robbins S.J."/>
            <person name="De Goeij J.M."/>
            <person name="Aranda M."/>
            <person name="Bell S.C."/>
            <person name="Webster N.S."/>
        </authorList>
    </citation>
    <scope>NUCLEOTIDE SEQUENCE</scope>
    <source>
        <strain evidence="8">SB0664_bin_27</strain>
    </source>
</reference>
<evidence type="ECO:0000256" key="2">
    <source>
        <dbReference type="ARBA" id="ARBA00022670"/>
    </source>
</evidence>
<dbReference type="InterPro" id="IPR004447">
    <property type="entry name" value="Peptidase_S41A"/>
</dbReference>
<evidence type="ECO:0000256" key="1">
    <source>
        <dbReference type="ARBA" id="ARBA00009179"/>
    </source>
</evidence>
<dbReference type="GO" id="GO:0030288">
    <property type="term" value="C:outer membrane-bounded periplasmic space"/>
    <property type="evidence" value="ECO:0007669"/>
    <property type="project" value="TreeGrafter"/>
</dbReference>
<evidence type="ECO:0000256" key="4">
    <source>
        <dbReference type="ARBA" id="ARBA00022825"/>
    </source>
</evidence>
<dbReference type="InterPro" id="IPR036034">
    <property type="entry name" value="PDZ_sf"/>
</dbReference>
<protein>
    <submittedName>
        <fullName evidence="8">S41 family peptidase</fullName>
    </submittedName>
</protein>
<dbReference type="Gene3D" id="3.90.226.10">
    <property type="entry name" value="2-enoyl-CoA Hydratase, Chain A, domain 1"/>
    <property type="match status" value="1"/>
</dbReference>
<dbReference type="InterPro" id="IPR041489">
    <property type="entry name" value="PDZ_6"/>
</dbReference>
<dbReference type="AlphaFoldDB" id="A0A6B0YRJ1"/>
<dbReference type="SMART" id="SM00245">
    <property type="entry name" value="TSPc"/>
    <property type="match status" value="1"/>
</dbReference>
<dbReference type="CDD" id="cd07560">
    <property type="entry name" value="Peptidase_S41_CPP"/>
    <property type="match status" value="1"/>
</dbReference>
<keyword evidence="6" id="KW-0812">Transmembrane</keyword>
<dbReference type="Pfam" id="PF17820">
    <property type="entry name" value="PDZ_6"/>
    <property type="match status" value="1"/>
</dbReference>
<dbReference type="SUPFAM" id="SSF52096">
    <property type="entry name" value="ClpP/crotonase"/>
    <property type="match status" value="1"/>
</dbReference>
<evidence type="ECO:0000256" key="6">
    <source>
        <dbReference type="SAM" id="Phobius"/>
    </source>
</evidence>
<dbReference type="GO" id="GO:0007165">
    <property type="term" value="P:signal transduction"/>
    <property type="evidence" value="ECO:0007669"/>
    <property type="project" value="TreeGrafter"/>
</dbReference>
<dbReference type="PANTHER" id="PTHR32060:SF30">
    <property type="entry name" value="CARBOXY-TERMINAL PROCESSING PROTEASE CTPA"/>
    <property type="match status" value="1"/>
</dbReference>
<dbReference type="GO" id="GO:0004175">
    <property type="term" value="F:endopeptidase activity"/>
    <property type="evidence" value="ECO:0007669"/>
    <property type="project" value="TreeGrafter"/>
</dbReference>
<dbReference type="NCBIfam" id="TIGR00225">
    <property type="entry name" value="prc"/>
    <property type="match status" value="1"/>
</dbReference>
<proteinExistence type="inferred from homology"/>
<comment type="similarity">
    <text evidence="1 5">Belongs to the peptidase S41A family.</text>
</comment>
<dbReference type="InterPro" id="IPR029045">
    <property type="entry name" value="ClpP/crotonase-like_dom_sf"/>
</dbReference>
<evidence type="ECO:0000256" key="5">
    <source>
        <dbReference type="RuleBase" id="RU004404"/>
    </source>
</evidence>
<dbReference type="InterPro" id="IPR001478">
    <property type="entry name" value="PDZ"/>
</dbReference>
<gene>
    <name evidence="8" type="ORF">F4Y42_08400</name>
</gene>